<dbReference type="EMBL" id="JABSTR010000007">
    <property type="protein sequence ID" value="KAH9374986.1"/>
    <property type="molecule type" value="Genomic_DNA"/>
</dbReference>
<dbReference type="Proteomes" id="UP000821853">
    <property type="component" value="Chromosome 5"/>
</dbReference>
<dbReference type="OrthoDB" id="8017542at2759"/>
<proteinExistence type="predicted"/>
<dbReference type="AlphaFoldDB" id="A0A9J6GIH5"/>
<evidence type="ECO:0000313" key="2">
    <source>
        <dbReference type="Proteomes" id="UP000821853"/>
    </source>
</evidence>
<gene>
    <name evidence="1" type="ORF">HPB48_007852</name>
</gene>
<dbReference type="OMA" id="FPPENDD"/>
<sequence>MPPTAFQQLYTALVLPVMEYCSAIWLPHSAALHARLASVQRRAAYTFYSRSTPKSQRLSYTQMQTAALLQFSSWQPLMSRIQAASIRLLCRLFGPRHHTLMGAPRLNRPTKRLEPLLTRTERHSSSWLSRAVALWRQLPADLVGAFPPENDDIRLVSKAPQRLK</sequence>
<keyword evidence="2" id="KW-1185">Reference proteome</keyword>
<protein>
    <submittedName>
        <fullName evidence="1">Uncharacterized protein</fullName>
    </submittedName>
</protein>
<organism evidence="1 2">
    <name type="scientific">Haemaphysalis longicornis</name>
    <name type="common">Bush tick</name>
    <dbReference type="NCBI Taxonomy" id="44386"/>
    <lineage>
        <taxon>Eukaryota</taxon>
        <taxon>Metazoa</taxon>
        <taxon>Ecdysozoa</taxon>
        <taxon>Arthropoda</taxon>
        <taxon>Chelicerata</taxon>
        <taxon>Arachnida</taxon>
        <taxon>Acari</taxon>
        <taxon>Parasitiformes</taxon>
        <taxon>Ixodida</taxon>
        <taxon>Ixodoidea</taxon>
        <taxon>Ixodidae</taxon>
        <taxon>Haemaphysalinae</taxon>
        <taxon>Haemaphysalis</taxon>
    </lineage>
</organism>
<evidence type="ECO:0000313" key="1">
    <source>
        <dbReference type="EMBL" id="KAH9374986.1"/>
    </source>
</evidence>
<dbReference type="VEuPathDB" id="VectorBase:HLOH_049135"/>
<comment type="caution">
    <text evidence="1">The sequence shown here is derived from an EMBL/GenBank/DDBJ whole genome shotgun (WGS) entry which is preliminary data.</text>
</comment>
<accession>A0A9J6GIH5</accession>
<reference evidence="1 2" key="1">
    <citation type="journal article" date="2020" name="Cell">
        <title>Large-Scale Comparative Analyses of Tick Genomes Elucidate Their Genetic Diversity and Vector Capacities.</title>
        <authorList>
            <consortium name="Tick Genome and Microbiome Consortium (TIGMIC)"/>
            <person name="Jia N."/>
            <person name="Wang J."/>
            <person name="Shi W."/>
            <person name="Du L."/>
            <person name="Sun Y."/>
            <person name="Zhan W."/>
            <person name="Jiang J.F."/>
            <person name="Wang Q."/>
            <person name="Zhang B."/>
            <person name="Ji P."/>
            <person name="Bell-Sakyi L."/>
            <person name="Cui X.M."/>
            <person name="Yuan T.T."/>
            <person name="Jiang B.G."/>
            <person name="Yang W.F."/>
            <person name="Lam T.T."/>
            <person name="Chang Q.C."/>
            <person name="Ding S.J."/>
            <person name="Wang X.J."/>
            <person name="Zhu J.G."/>
            <person name="Ruan X.D."/>
            <person name="Zhao L."/>
            <person name="Wei J.T."/>
            <person name="Ye R.Z."/>
            <person name="Que T.C."/>
            <person name="Du C.H."/>
            <person name="Zhou Y.H."/>
            <person name="Cheng J.X."/>
            <person name="Dai P.F."/>
            <person name="Guo W.B."/>
            <person name="Han X.H."/>
            <person name="Huang E.J."/>
            <person name="Li L.F."/>
            <person name="Wei W."/>
            <person name="Gao Y.C."/>
            <person name="Liu J.Z."/>
            <person name="Shao H.Z."/>
            <person name="Wang X."/>
            <person name="Wang C.C."/>
            <person name="Yang T.C."/>
            <person name="Huo Q.B."/>
            <person name="Li W."/>
            <person name="Chen H.Y."/>
            <person name="Chen S.E."/>
            <person name="Zhou L.G."/>
            <person name="Ni X.B."/>
            <person name="Tian J.H."/>
            <person name="Sheng Y."/>
            <person name="Liu T."/>
            <person name="Pan Y.S."/>
            <person name="Xia L.Y."/>
            <person name="Li J."/>
            <person name="Zhao F."/>
            <person name="Cao W.C."/>
        </authorList>
    </citation>
    <scope>NUCLEOTIDE SEQUENCE [LARGE SCALE GENOMIC DNA]</scope>
    <source>
        <strain evidence="1">HaeL-2018</strain>
    </source>
</reference>
<name>A0A9J6GIH5_HAELO</name>